<organism evidence="3 4">
    <name type="scientific">Christiangramia fulva</name>
    <dbReference type="NCBI Taxonomy" id="2126553"/>
    <lineage>
        <taxon>Bacteria</taxon>
        <taxon>Pseudomonadati</taxon>
        <taxon>Bacteroidota</taxon>
        <taxon>Flavobacteriia</taxon>
        <taxon>Flavobacteriales</taxon>
        <taxon>Flavobacteriaceae</taxon>
        <taxon>Christiangramia</taxon>
    </lineage>
</organism>
<accession>A0A2R3Z2G1</accession>
<dbReference type="KEGG" id="grs:C7S20_03765"/>
<evidence type="ECO:0000313" key="3">
    <source>
        <dbReference type="EMBL" id="AVR44447.1"/>
    </source>
</evidence>
<dbReference type="OrthoDB" id="673128at2"/>
<sequence length="138" mass="16197">MEEKEINEVLVIEDDKIFATVHTHMVRKTLGVDPQIFEKATDAVGFLDKRRKKGGYSLILLDLNMPGMNGWEFLDVISQKEYYREMLVVIVTSSMFCEDYRRSQNYKQVIAYHTKPFKREQLSEMIKNNNLEVKKAVT</sequence>
<name>A0A2R3Z2G1_9FLAO</name>
<evidence type="ECO:0000259" key="2">
    <source>
        <dbReference type="PROSITE" id="PS50110"/>
    </source>
</evidence>
<dbReference type="AlphaFoldDB" id="A0A2R3Z2G1"/>
<dbReference type="PROSITE" id="PS50110">
    <property type="entry name" value="RESPONSE_REGULATORY"/>
    <property type="match status" value="1"/>
</dbReference>
<dbReference type="InterPro" id="IPR001789">
    <property type="entry name" value="Sig_transdc_resp-reg_receiver"/>
</dbReference>
<dbReference type="RefSeq" id="WP_107011225.1">
    <property type="nucleotide sequence ID" value="NZ_CP028136.1"/>
</dbReference>
<feature type="domain" description="Response regulatory" evidence="2">
    <location>
        <begin position="8"/>
        <end position="130"/>
    </location>
</feature>
<dbReference type="Gene3D" id="3.40.50.2300">
    <property type="match status" value="1"/>
</dbReference>
<dbReference type="GO" id="GO:0000160">
    <property type="term" value="P:phosphorelay signal transduction system"/>
    <property type="evidence" value="ECO:0007669"/>
    <property type="project" value="InterPro"/>
</dbReference>
<protein>
    <submittedName>
        <fullName evidence="3">Response regulator</fullName>
    </submittedName>
</protein>
<keyword evidence="4" id="KW-1185">Reference proteome</keyword>
<dbReference type="InterPro" id="IPR011006">
    <property type="entry name" value="CheY-like_superfamily"/>
</dbReference>
<evidence type="ECO:0000256" key="1">
    <source>
        <dbReference type="PROSITE-ProRule" id="PRU00169"/>
    </source>
</evidence>
<dbReference type="Pfam" id="PF00072">
    <property type="entry name" value="Response_reg"/>
    <property type="match status" value="1"/>
</dbReference>
<dbReference type="PANTHER" id="PTHR44520:SF2">
    <property type="entry name" value="RESPONSE REGULATOR RCP1"/>
    <property type="match status" value="1"/>
</dbReference>
<dbReference type="EMBL" id="CP028136">
    <property type="protein sequence ID" value="AVR44447.1"/>
    <property type="molecule type" value="Genomic_DNA"/>
</dbReference>
<gene>
    <name evidence="3" type="ORF">C7S20_03765</name>
</gene>
<dbReference type="Proteomes" id="UP000241507">
    <property type="component" value="Chromosome"/>
</dbReference>
<proteinExistence type="predicted"/>
<dbReference type="SMART" id="SM00448">
    <property type="entry name" value="REC"/>
    <property type="match status" value="1"/>
</dbReference>
<evidence type="ECO:0000313" key="4">
    <source>
        <dbReference type="Proteomes" id="UP000241507"/>
    </source>
</evidence>
<dbReference type="PANTHER" id="PTHR44520">
    <property type="entry name" value="RESPONSE REGULATOR RCP1-RELATED"/>
    <property type="match status" value="1"/>
</dbReference>
<reference evidence="4" key="1">
    <citation type="submission" date="2018-03" db="EMBL/GenBank/DDBJ databases">
        <title>Gramella fulva sp. nov., isolated from a dry surface of tidal flat.</title>
        <authorList>
            <person name="Hwang S.H."/>
            <person name="Hwang W.M."/>
            <person name="Kang K."/>
            <person name="Ahn T.-Y."/>
        </authorList>
    </citation>
    <scope>NUCLEOTIDE SEQUENCE [LARGE SCALE GENOMIC DNA]</scope>
    <source>
        <strain evidence="4">SH35</strain>
    </source>
</reference>
<dbReference type="InterPro" id="IPR052893">
    <property type="entry name" value="TCS_response_regulator"/>
</dbReference>
<keyword evidence="1" id="KW-0597">Phosphoprotein</keyword>
<feature type="modified residue" description="4-aspartylphosphate" evidence="1">
    <location>
        <position position="62"/>
    </location>
</feature>
<dbReference type="SUPFAM" id="SSF52172">
    <property type="entry name" value="CheY-like"/>
    <property type="match status" value="1"/>
</dbReference>